<name>A0A7G6E8Q5_THEFR</name>
<reference evidence="1 2" key="1">
    <citation type="journal article" date="2019" name="Front. Microbiol.">
        <title>Thermoanaerosceptrum fracticalcis gen. nov. sp. nov., a Novel Fumarate-Fermenting Microorganism From a Deep Fractured Carbonate Aquifer of the US Great Basin.</title>
        <authorList>
            <person name="Hamilton-Brehm S.D."/>
            <person name="Stewart L.E."/>
            <person name="Zavarin M."/>
            <person name="Caldwell M."/>
            <person name="Lawson P.A."/>
            <person name="Onstott T.C."/>
            <person name="Grzymski J."/>
            <person name="Neveux I."/>
            <person name="Lollar B.S."/>
            <person name="Russell C.E."/>
            <person name="Moser D.P."/>
        </authorList>
    </citation>
    <scope>NUCLEOTIDE SEQUENCE [LARGE SCALE GENOMIC DNA]</scope>
    <source>
        <strain evidence="1 2">DRI-13</strain>
    </source>
</reference>
<dbReference type="PROSITE" id="PS51257">
    <property type="entry name" value="PROKAR_LIPOPROTEIN"/>
    <property type="match status" value="1"/>
</dbReference>
<keyword evidence="2" id="KW-1185">Reference proteome</keyword>
<dbReference type="EMBL" id="CP045798">
    <property type="protein sequence ID" value="QNB48459.1"/>
    <property type="molecule type" value="Genomic_DNA"/>
</dbReference>
<organism evidence="1 2">
    <name type="scientific">Thermanaerosceptrum fracticalcis</name>
    <dbReference type="NCBI Taxonomy" id="1712410"/>
    <lineage>
        <taxon>Bacteria</taxon>
        <taxon>Bacillati</taxon>
        <taxon>Bacillota</taxon>
        <taxon>Clostridia</taxon>
        <taxon>Eubacteriales</taxon>
        <taxon>Peptococcaceae</taxon>
        <taxon>Thermanaerosceptrum</taxon>
    </lineage>
</organism>
<gene>
    <name evidence="1" type="ORF">BR63_15035</name>
</gene>
<evidence type="ECO:0000313" key="2">
    <source>
        <dbReference type="Proteomes" id="UP000515847"/>
    </source>
</evidence>
<dbReference type="Proteomes" id="UP000515847">
    <property type="component" value="Chromosome"/>
</dbReference>
<accession>A0A7G6E8Q5</accession>
<sequence>MMGKIKMLLLTLTSTLLFLIATVSSAFACSAWYHQPETPKSLIK</sequence>
<dbReference type="InterPro" id="IPR009229">
    <property type="entry name" value="AgrD"/>
</dbReference>
<evidence type="ECO:0000313" key="1">
    <source>
        <dbReference type="EMBL" id="QNB48459.1"/>
    </source>
</evidence>
<dbReference type="KEGG" id="tfr:BR63_15035"/>
<proteinExistence type="predicted"/>
<dbReference type="AlphaFoldDB" id="A0A7G6E8Q5"/>
<dbReference type="NCBIfam" id="TIGR04223">
    <property type="entry name" value="quorum_AgrD"/>
    <property type="match status" value="1"/>
</dbReference>
<protein>
    <submittedName>
        <fullName evidence="1">Cyclic lactone autoinducer peptide</fullName>
    </submittedName>
</protein>